<keyword evidence="7 8" id="KW-0472">Membrane</keyword>
<comment type="subcellular location">
    <subcellularLocation>
        <location evidence="1">Cell membrane</location>
        <topology evidence="1">Multi-pass membrane protein</topology>
    </subcellularLocation>
</comment>
<feature type="transmembrane region" description="Helical" evidence="9">
    <location>
        <begin position="341"/>
        <end position="361"/>
    </location>
</feature>
<evidence type="ECO:0000256" key="8">
    <source>
        <dbReference type="PIRNR" id="PIRNR006351"/>
    </source>
</evidence>
<feature type="transmembrane region" description="Helical" evidence="9">
    <location>
        <begin position="226"/>
        <end position="246"/>
    </location>
</feature>
<keyword evidence="3 8" id="KW-1003">Cell membrane</keyword>
<feature type="domain" description="PTS EIIC type-3" evidence="10">
    <location>
        <begin position="8"/>
        <end position="411"/>
    </location>
</feature>
<accession>A0AA87A237</accession>
<feature type="transmembrane region" description="Helical" evidence="9">
    <location>
        <begin position="97"/>
        <end position="115"/>
    </location>
</feature>
<keyword evidence="2 8" id="KW-0813">Transport</keyword>
<evidence type="ECO:0000256" key="2">
    <source>
        <dbReference type="ARBA" id="ARBA00022448"/>
    </source>
</evidence>
<evidence type="ECO:0000256" key="7">
    <source>
        <dbReference type="ARBA" id="ARBA00023136"/>
    </source>
</evidence>
<dbReference type="Proteomes" id="UP000003672">
    <property type="component" value="Unassembled WGS sequence"/>
</dbReference>
<dbReference type="InterPro" id="IPR004796">
    <property type="entry name" value="PTS_IIC_cello"/>
</dbReference>
<reference evidence="11 12" key="1">
    <citation type="submission" date="2010-06" db="EMBL/GenBank/DDBJ databases">
        <authorList>
            <person name="Muzny D."/>
            <person name="Qin X."/>
            <person name="Buhay C."/>
            <person name="Dugan-Rocha S."/>
            <person name="Ding Y."/>
            <person name="Chen G."/>
            <person name="Hawes A."/>
            <person name="Holder M."/>
            <person name="Jhangiani S."/>
            <person name="Johnson A."/>
            <person name="Khan Z."/>
            <person name="Li Z."/>
            <person name="Liu W."/>
            <person name="Liu X."/>
            <person name="Perez L."/>
            <person name="Shen H."/>
            <person name="Wang Q."/>
            <person name="Watt J."/>
            <person name="Xi L."/>
            <person name="Xin Y."/>
            <person name="Zhou J."/>
            <person name="Deng J."/>
            <person name="Jiang H."/>
            <person name="Liu Y."/>
            <person name="Qu J."/>
            <person name="Song X.-Z."/>
            <person name="Zhang L."/>
            <person name="Villasana D."/>
            <person name="Johnson A."/>
            <person name="Liu J."/>
            <person name="Liyanage D."/>
            <person name="Lorensuhewa L."/>
            <person name="Robinson T."/>
            <person name="Song A."/>
            <person name="Song B.-B."/>
            <person name="Dinh H."/>
            <person name="Thornton R."/>
            <person name="Coyle M."/>
            <person name="Francisco L."/>
            <person name="Jackson L."/>
            <person name="Javaid M."/>
            <person name="Korchina V."/>
            <person name="Kovar C."/>
            <person name="Mata R."/>
            <person name="Mathew T."/>
            <person name="Ngo R."/>
            <person name="Nguyen L."/>
            <person name="Nguyen N."/>
            <person name="Okwuonu G."/>
            <person name="Ongeri F."/>
            <person name="Pham C."/>
            <person name="Simmons D."/>
            <person name="Wilczek-Boney K."/>
            <person name="Hale W."/>
            <person name="Jakkamsetti A."/>
            <person name="Pham P."/>
            <person name="Ruth R."/>
            <person name="San Lucas F."/>
            <person name="Warren J."/>
            <person name="Zhang J."/>
            <person name="Zhao Z."/>
            <person name="Zhou C."/>
            <person name="Zhu D."/>
            <person name="Lee S."/>
            <person name="Bess C."/>
            <person name="Blankenburg K."/>
            <person name="Forbes L."/>
            <person name="Fu Q."/>
            <person name="Gubbala S."/>
            <person name="Hirani K."/>
            <person name="Jayaseelan J.C."/>
            <person name="Lara F."/>
            <person name="Munidasa M."/>
            <person name="Palculict T."/>
            <person name="Patil S."/>
            <person name="Pu L.-L."/>
            <person name="Saada N."/>
            <person name="Tang L."/>
            <person name="Weissenberger G."/>
            <person name="Zhu Y."/>
            <person name="Hemphill L."/>
            <person name="Shang Y."/>
            <person name="Youmans B."/>
            <person name="Ayvaz T."/>
            <person name="Ross M."/>
            <person name="Santibanez J."/>
            <person name="Aqrawi P."/>
            <person name="Gross S."/>
            <person name="Joshi V."/>
            <person name="Fowler G."/>
            <person name="Nazareth L."/>
            <person name="Reid J."/>
            <person name="Worley K."/>
            <person name="Petrosino J."/>
            <person name="Highlander S."/>
            <person name="Gibbs R."/>
        </authorList>
    </citation>
    <scope>NUCLEOTIDE SEQUENCE [LARGE SCALE GENOMIC DNA]</scope>
    <source>
        <strain evidence="11 12">JV-V03</strain>
    </source>
</reference>
<evidence type="ECO:0000256" key="4">
    <source>
        <dbReference type="ARBA" id="ARBA00022597"/>
    </source>
</evidence>
<dbReference type="RefSeq" id="WP_003649274.1">
    <property type="nucleotide sequence ID" value="NZ_CP040500.1"/>
</dbReference>
<dbReference type="GO" id="GO:0008982">
    <property type="term" value="F:protein-N(PI)-phosphohistidine-sugar phosphotransferase activity"/>
    <property type="evidence" value="ECO:0007669"/>
    <property type="project" value="UniProtKB-UniRule"/>
</dbReference>
<evidence type="ECO:0000256" key="6">
    <source>
        <dbReference type="ARBA" id="ARBA00022989"/>
    </source>
</evidence>
<dbReference type="GO" id="GO:0005886">
    <property type="term" value="C:plasma membrane"/>
    <property type="evidence" value="ECO:0007669"/>
    <property type="project" value="UniProtKB-SubCell"/>
</dbReference>
<keyword evidence="6 9" id="KW-1133">Transmembrane helix</keyword>
<comment type="caution">
    <text evidence="11">The sequence shown here is derived from an EMBL/GenBank/DDBJ whole genome shotgun (WGS) entry which is preliminary data.</text>
</comment>
<proteinExistence type="predicted"/>
<keyword evidence="11" id="KW-0808">Transferase</keyword>
<feature type="transmembrane region" description="Helical" evidence="9">
    <location>
        <begin position="179"/>
        <end position="199"/>
    </location>
</feature>
<dbReference type="GO" id="GO:0009401">
    <property type="term" value="P:phosphoenolpyruvate-dependent sugar phosphotransferase system"/>
    <property type="evidence" value="ECO:0007669"/>
    <property type="project" value="InterPro"/>
</dbReference>
<evidence type="ECO:0000256" key="5">
    <source>
        <dbReference type="ARBA" id="ARBA00022692"/>
    </source>
</evidence>
<feature type="transmembrane region" description="Helical" evidence="9">
    <location>
        <begin position="69"/>
        <end position="90"/>
    </location>
</feature>
<evidence type="ECO:0000313" key="12">
    <source>
        <dbReference type="Proteomes" id="UP000003672"/>
    </source>
</evidence>
<sequence>MNKFMSVLQTKVIPKANKIASEKHLSALRDAMVLTIPFIIIGSIFLILADFPIPAYLSFLKAHPQIQQALLYPYNATFNIVALIATFGMGYKLGESYKVDGISSGLISLAAYFLVIPTNAVKIANNPTTVINTNYFSSAGLFVGLIMAIISTEVYHFIVKKNIVIKMPDGVPPAVAKSFNSIIPGFFAVIVIWIIRLIVEITPYKNVQNLIQSIIAQPLTKLGTSFWGTLAVFLIINLLWCIGLHGSIIANSVMLPIWLSLTSQNAAALAAGHAVKNIASAEFRYIIFVGGSGATLGLVIAMAFFAKSQQYKKLGRLSLAPSIFNINEPVLFGFPIVFNPIMWIPFLLMPIITVTITYLSMQFGIVGKPIGVLPPGTTPMIIGGYIMTGGISGAILQIVIFIISFFVYYPFFKIEDNLQYKKEMEGDTKK</sequence>
<comment type="function">
    <text evidence="8">The phosphoenolpyruvate-dependent sugar phosphotransferase system (PTS), a major carbohydrate active -transport system, catalyzes the phosphorylation of incoming sugar substrates concomitant with their translocation across the cell membrane.</text>
</comment>
<dbReference type="PIRSF" id="PIRSF006351">
    <property type="entry name" value="PTS_EIIC-Cellobiose"/>
    <property type="match status" value="1"/>
</dbReference>
<dbReference type="GO" id="GO:1901264">
    <property type="term" value="P:carbohydrate derivative transport"/>
    <property type="evidence" value="ECO:0007669"/>
    <property type="project" value="TreeGrafter"/>
</dbReference>
<dbReference type="AlphaFoldDB" id="A0AA87A237"/>
<protein>
    <recommendedName>
        <fullName evidence="8">Permease IIC component</fullName>
    </recommendedName>
</protein>
<evidence type="ECO:0000256" key="9">
    <source>
        <dbReference type="SAM" id="Phobius"/>
    </source>
</evidence>
<keyword evidence="4 8" id="KW-0762">Sugar transport</keyword>
<feature type="transmembrane region" description="Helical" evidence="9">
    <location>
        <begin position="31"/>
        <end position="49"/>
    </location>
</feature>
<feature type="transmembrane region" description="Helical" evidence="9">
    <location>
        <begin position="135"/>
        <end position="158"/>
    </location>
</feature>
<dbReference type="PROSITE" id="PS51105">
    <property type="entry name" value="PTS_EIIC_TYPE_3"/>
    <property type="match status" value="1"/>
</dbReference>
<dbReference type="InterPro" id="IPR003352">
    <property type="entry name" value="PTS_EIIC"/>
</dbReference>
<dbReference type="GeneID" id="48924524"/>
<dbReference type="InterPro" id="IPR051088">
    <property type="entry name" value="PTS_Sugar-EIIC/EIIB"/>
</dbReference>
<feature type="transmembrane region" description="Helical" evidence="9">
    <location>
        <begin position="285"/>
        <end position="306"/>
    </location>
</feature>
<gene>
    <name evidence="11" type="primary">celB</name>
    <name evidence="11" type="ORF">HMPREF0514_11100</name>
</gene>
<evidence type="ECO:0000313" key="11">
    <source>
        <dbReference type="EMBL" id="EFJ70656.1"/>
    </source>
</evidence>
<organism evidence="11 12">
    <name type="scientific">Lactobacillus paragasseri JV-V03</name>
    <dbReference type="NCBI Taxonomy" id="525326"/>
    <lineage>
        <taxon>Bacteria</taxon>
        <taxon>Bacillati</taxon>
        <taxon>Bacillota</taxon>
        <taxon>Bacilli</taxon>
        <taxon>Lactobacillales</taxon>
        <taxon>Lactobacillaceae</taxon>
        <taxon>Lactobacillus</taxon>
    </lineage>
</organism>
<dbReference type="InterPro" id="IPR004501">
    <property type="entry name" value="PTS_EIIC_3"/>
</dbReference>
<name>A0AA87A237_9LACO</name>
<feature type="transmembrane region" description="Helical" evidence="9">
    <location>
        <begin position="381"/>
        <end position="412"/>
    </location>
</feature>
<dbReference type="EMBL" id="ACGO02000001">
    <property type="protein sequence ID" value="EFJ70656.1"/>
    <property type="molecule type" value="Genomic_DNA"/>
</dbReference>
<dbReference type="NCBIfam" id="TIGR00359">
    <property type="entry name" value="cello_pts_IIC"/>
    <property type="match status" value="1"/>
</dbReference>
<evidence type="ECO:0000256" key="1">
    <source>
        <dbReference type="ARBA" id="ARBA00004651"/>
    </source>
</evidence>
<dbReference type="PANTHER" id="PTHR33989:SF11">
    <property type="entry name" value="LICHENAN PERMEASE IIC COMPONENT"/>
    <property type="match status" value="1"/>
</dbReference>
<dbReference type="NCBIfam" id="TIGR00410">
    <property type="entry name" value="lacE"/>
    <property type="match status" value="1"/>
</dbReference>
<keyword evidence="5 9" id="KW-0812">Transmembrane</keyword>
<dbReference type="PANTHER" id="PTHR33989">
    <property type="match status" value="1"/>
</dbReference>
<dbReference type="Pfam" id="PF02378">
    <property type="entry name" value="PTS_EIIC"/>
    <property type="match status" value="1"/>
</dbReference>
<evidence type="ECO:0000256" key="3">
    <source>
        <dbReference type="ARBA" id="ARBA00022475"/>
    </source>
</evidence>
<evidence type="ECO:0000259" key="10">
    <source>
        <dbReference type="PROSITE" id="PS51105"/>
    </source>
</evidence>